<name>N1WR72_9LEPT</name>
<evidence type="ECO:0000313" key="1">
    <source>
        <dbReference type="EMBL" id="EMY78328.1"/>
    </source>
</evidence>
<dbReference type="EMBL" id="AOHC02000023">
    <property type="protein sequence ID" value="EMY78328.1"/>
    <property type="molecule type" value="Genomic_DNA"/>
</dbReference>
<dbReference type="STRING" id="1218598.LEP1GSC060_0770"/>
<sequence>MRLNLSKKDSGQNFSIPKFYLTTAVFVSLLSALYPMAARASDTDGFHILLLRHSQERQLELHS</sequence>
<gene>
    <name evidence="1" type="ORF">LEP1GSC060_0770</name>
</gene>
<dbReference type="Proteomes" id="UP000012313">
    <property type="component" value="Unassembled WGS sequence"/>
</dbReference>
<proteinExistence type="predicted"/>
<accession>N1WR72</accession>
<protein>
    <submittedName>
        <fullName evidence="1">Uncharacterized protein</fullName>
    </submittedName>
</protein>
<evidence type="ECO:0000313" key="2">
    <source>
        <dbReference type="Proteomes" id="UP000012313"/>
    </source>
</evidence>
<organism evidence="1 2">
    <name type="scientific">Leptospira weilii serovar Ranarum str. ICFT</name>
    <dbReference type="NCBI Taxonomy" id="1218598"/>
    <lineage>
        <taxon>Bacteria</taxon>
        <taxon>Pseudomonadati</taxon>
        <taxon>Spirochaetota</taxon>
        <taxon>Spirochaetia</taxon>
        <taxon>Leptospirales</taxon>
        <taxon>Leptospiraceae</taxon>
        <taxon>Leptospira</taxon>
    </lineage>
</organism>
<keyword evidence="2" id="KW-1185">Reference proteome</keyword>
<dbReference type="AlphaFoldDB" id="N1WR72"/>
<comment type="caution">
    <text evidence="1">The sequence shown here is derived from an EMBL/GenBank/DDBJ whole genome shotgun (WGS) entry which is preliminary data.</text>
</comment>
<reference evidence="1" key="1">
    <citation type="submission" date="2013-03" db="EMBL/GenBank/DDBJ databases">
        <authorList>
            <person name="Harkins D.M."/>
            <person name="Durkin A.S."/>
            <person name="Brinkac L.M."/>
            <person name="Haft D.H."/>
            <person name="Selengut J.D."/>
            <person name="Sanka R."/>
            <person name="DePew J."/>
            <person name="Purushe J."/>
            <person name="Hartskeerl R.A."/>
            <person name="Ahmed A."/>
            <person name="van der Linden H."/>
            <person name="Goris M.G.A."/>
            <person name="Vinetz J.M."/>
            <person name="Sutton G.G."/>
            <person name="Nierman W.C."/>
            <person name="Fouts D.E."/>
        </authorList>
    </citation>
    <scope>NUCLEOTIDE SEQUENCE [LARGE SCALE GENOMIC DNA]</scope>
    <source>
        <strain evidence="1">ICFT</strain>
    </source>
</reference>